<dbReference type="Pfam" id="PF16087">
    <property type="entry name" value="DUF4817"/>
    <property type="match status" value="1"/>
</dbReference>
<feature type="domain" description="DUF4817" evidence="2">
    <location>
        <begin position="7"/>
        <end position="45"/>
    </location>
</feature>
<feature type="domain" description="Reverse transcriptase" evidence="1">
    <location>
        <begin position="77"/>
        <end position="159"/>
    </location>
</feature>
<dbReference type="PANTHER" id="PTHR47027:SF30">
    <property type="entry name" value="THAP-TYPE DOMAIN-CONTAINING PROTEIN"/>
    <property type="match status" value="1"/>
</dbReference>
<dbReference type="InterPro" id="IPR000477">
    <property type="entry name" value="RT_dom"/>
</dbReference>
<gene>
    <name evidence="3" type="ORF">ANN_19883</name>
</gene>
<evidence type="ECO:0000313" key="3">
    <source>
        <dbReference type="EMBL" id="KAJ4431286.1"/>
    </source>
</evidence>
<protein>
    <recommendedName>
        <fullName evidence="5">Reverse transcriptase domain-containing protein</fullName>
    </recommendedName>
</protein>
<name>A0ABQ8SC85_PERAM</name>
<accession>A0ABQ8SC85</accession>
<dbReference type="Proteomes" id="UP001148838">
    <property type="component" value="Unassembled WGS sequence"/>
</dbReference>
<comment type="caution">
    <text evidence="3">The sequence shown here is derived from an EMBL/GenBank/DDBJ whole genome shotgun (WGS) entry which is preliminary data.</text>
</comment>
<organism evidence="3 4">
    <name type="scientific">Periplaneta americana</name>
    <name type="common">American cockroach</name>
    <name type="synonym">Blatta americana</name>
    <dbReference type="NCBI Taxonomy" id="6978"/>
    <lineage>
        <taxon>Eukaryota</taxon>
        <taxon>Metazoa</taxon>
        <taxon>Ecdysozoa</taxon>
        <taxon>Arthropoda</taxon>
        <taxon>Hexapoda</taxon>
        <taxon>Insecta</taxon>
        <taxon>Pterygota</taxon>
        <taxon>Neoptera</taxon>
        <taxon>Polyneoptera</taxon>
        <taxon>Dictyoptera</taxon>
        <taxon>Blattodea</taxon>
        <taxon>Blattoidea</taxon>
        <taxon>Blattidae</taxon>
        <taxon>Blattinae</taxon>
        <taxon>Periplaneta</taxon>
    </lineage>
</organism>
<dbReference type="InterPro" id="IPR032135">
    <property type="entry name" value="DUF4817"/>
</dbReference>
<reference evidence="3 4" key="1">
    <citation type="journal article" date="2022" name="Allergy">
        <title>Genome assembly and annotation of Periplaneta americana reveal a comprehensive cockroach allergen profile.</title>
        <authorList>
            <person name="Wang L."/>
            <person name="Xiong Q."/>
            <person name="Saelim N."/>
            <person name="Wang L."/>
            <person name="Nong W."/>
            <person name="Wan A.T."/>
            <person name="Shi M."/>
            <person name="Liu X."/>
            <person name="Cao Q."/>
            <person name="Hui J.H.L."/>
            <person name="Sookrung N."/>
            <person name="Leung T.F."/>
            <person name="Tungtrongchitr A."/>
            <person name="Tsui S.K.W."/>
        </authorList>
    </citation>
    <scope>NUCLEOTIDE SEQUENCE [LARGE SCALE GENOMIC DNA]</scope>
    <source>
        <strain evidence="3">PWHHKU_190912</strain>
    </source>
</reference>
<sequence>MPFVYTHQEYADIVYVYGVCDGNATAAVLAYQARFPNRRIPSAQRCPHLFIFLEEAVFPSARISRPLGVCTYTRQNRQQRHHCFSMFADDQTIFSDSENDLQLAVYKLNKIAKTFNMTISERKSKVMAFNGKDHMRCKININDNIIEQVNNFNYLGCNVSYCQKEDINIKLNKFYRMCGTIKRTLKNKTLQSTQLKFYKVMAVPTLTYASDNWTLNRADRRKIETAEMKFLRSIAGVTILDRKRNEDIRKDLNIFNLTNRIESMRNGWYEHVRRMPTDRIPQQLLQYKPRGRRSVGRPITRWEDSLNFA</sequence>
<dbReference type="EMBL" id="JAJSOF020000031">
    <property type="protein sequence ID" value="KAJ4431286.1"/>
    <property type="molecule type" value="Genomic_DNA"/>
</dbReference>
<keyword evidence="4" id="KW-1185">Reference proteome</keyword>
<dbReference type="PANTHER" id="PTHR47027">
    <property type="entry name" value="REVERSE TRANSCRIPTASE DOMAIN-CONTAINING PROTEIN"/>
    <property type="match status" value="1"/>
</dbReference>
<evidence type="ECO:0000259" key="2">
    <source>
        <dbReference type="Pfam" id="PF16087"/>
    </source>
</evidence>
<evidence type="ECO:0008006" key="5">
    <source>
        <dbReference type="Google" id="ProtNLM"/>
    </source>
</evidence>
<evidence type="ECO:0000313" key="4">
    <source>
        <dbReference type="Proteomes" id="UP001148838"/>
    </source>
</evidence>
<dbReference type="Pfam" id="PF00078">
    <property type="entry name" value="RVT_1"/>
    <property type="match status" value="1"/>
</dbReference>
<proteinExistence type="predicted"/>
<evidence type="ECO:0000259" key="1">
    <source>
        <dbReference type="Pfam" id="PF00078"/>
    </source>
</evidence>